<gene>
    <name evidence="2" type="ORF">SAMN05216464_10652</name>
</gene>
<evidence type="ECO:0000313" key="2">
    <source>
        <dbReference type="EMBL" id="SDE41508.1"/>
    </source>
</evidence>
<proteinExistence type="predicted"/>
<name>A0A1G7CQ91_9SPHI</name>
<organism evidence="2 3">
    <name type="scientific">Mucilaginibacter pineti</name>
    <dbReference type="NCBI Taxonomy" id="1391627"/>
    <lineage>
        <taxon>Bacteria</taxon>
        <taxon>Pseudomonadati</taxon>
        <taxon>Bacteroidota</taxon>
        <taxon>Sphingobacteriia</taxon>
        <taxon>Sphingobacteriales</taxon>
        <taxon>Sphingobacteriaceae</taxon>
        <taxon>Mucilaginibacter</taxon>
    </lineage>
</organism>
<evidence type="ECO:0000313" key="3">
    <source>
        <dbReference type="Proteomes" id="UP000199072"/>
    </source>
</evidence>
<evidence type="ECO:0000259" key="1">
    <source>
        <dbReference type="Pfam" id="PF12728"/>
    </source>
</evidence>
<sequence length="95" mass="10686">MNATFVTTLSTQELQELIESSVRNAVHLQPPRPDNEDDTLLDTKEAAVLIKYEVTSLYGLVKRKKIPFCKVEGKLLFSRKKLLAWIGSGQQAVVQ</sequence>
<dbReference type="EMBL" id="FNAI01000006">
    <property type="protein sequence ID" value="SDE41508.1"/>
    <property type="molecule type" value="Genomic_DNA"/>
</dbReference>
<feature type="domain" description="Helix-turn-helix" evidence="1">
    <location>
        <begin position="40"/>
        <end position="86"/>
    </location>
</feature>
<dbReference type="AlphaFoldDB" id="A0A1G7CQ91"/>
<reference evidence="2 3" key="1">
    <citation type="submission" date="2016-10" db="EMBL/GenBank/DDBJ databases">
        <authorList>
            <person name="de Groot N.N."/>
        </authorList>
    </citation>
    <scope>NUCLEOTIDE SEQUENCE [LARGE SCALE GENOMIC DNA]</scope>
    <source>
        <strain evidence="2 3">47C3B</strain>
    </source>
</reference>
<accession>A0A1G7CQ91</accession>
<protein>
    <submittedName>
        <fullName evidence="2">Helix-turn-helix domain-containing protein</fullName>
    </submittedName>
</protein>
<dbReference type="RefSeq" id="WP_091149974.1">
    <property type="nucleotide sequence ID" value="NZ_FNAI01000006.1"/>
</dbReference>
<dbReference type="Proteomes" id="UP000199072">
    <property type="component" value="Unassembled WGS sequence"/>
</dbReference>
<dbReference type="STRING" id="1391627.SAMN05216464_10652"/>
<dbReference type="OrthoDB" id="597977at2"/>
<dbReference type="InterPro" id="IPR041657">
    <property type="entry name" value="HTH_17"/>
</dbReference>
<keyword evidence="3" id="KW-1185">Reference proteome</keyword>
<dbReference type="Pfam" id="PF12728">
    <property type="entry name" value="HTH_17"/>
    <property type="match status" value="1"/>
</dbReference>